<evidence type="ECO:0000256" key="1">
    <source>
        <dbReference type="SAM" id="MobiDB-lite"/>
    </source>
</evidence>
<evidence type="ECO:0000313" key="2">
    <source>
        <dbReference type="EMBL" id="PVD31263.1"/>
    </source>
</evidence>
<feature type="region of interest" description="Disordered" evidence="1">
    <location>
        <begin position="1"/>
        <end position="36"/>
    </location>
</feature>
<feature type="compositionally biased region" description="Low complexity" evidence="1">
    <location>
        <begin position="271"/>
        <end position="284"/>
    </location>
</feature>
<comment type="caution">
    <text evidence="2">The sequence shown here is derived from an EMBL/GenBank/DDBJ whole genome shotgun (WGS) entry which is preliminary data.</text>
</comment>
<sequence>MDDVTTARGVSPATTLDASIKRQSSSHPERTHDTSAETVVCTKMKVEENPDDSSHLCAFLLSKDVQILVTCSDTVAPIAQRKDNPHALCTNFISSGFGPWCQNLEVKMSRRCTSLALQATNAVAKEKTCLGSGVTWRRGAGTNARNTKTKSGFNLQQLPCKDKGSKADGVFDRRPSSTPCSYVFRHHDDISDYISDYRLHHTLQRTSTRDRYTSVSSCVPSISRLLKEKKLWPKANKAGGPSTDQPSKSMVQCLNNNGPPMEDDNGRQPRGTSLTSQQSSGTKTNAWPPSARPGLPQSSLVSINLLQPSPVGRRSSRS</sequence>
<dbReference type="AlphaFoldDB" id="A0A2T7PCV7"/>
<gene>
    <name evidence="2" type="ORF">C0Q70_06675</name>
</gene>
<dbReference type="Proteomes" id="UP000245119">
    <property type="component" value="Linkage Group LG4"/>
</dbReference>
<keyword evidence="3" id="KW-1185">Reference proteome</keyword>
<evidence type="ECO:0000313" key="3">
    <source>
        <dbReference type="Proteomes" id="UP000245119"/>
    </source>
</evidence>
<feature type="compositionally biased region" description="Polar residues" evidence="1">
    <location>
        <begin position="242"/>
        <end position="258"/>
    </location>
</feature>
<proteinExistence type="predicted"/>
<dbReference type="EMBL" id="PZQS01000004">
    <property type="protein sequence ID" value="PVD31263.1"/>
    <property type="molecule type" value="Genomic_DNA"/>
</dbReference>
<protein>
    <submittedName>
        <fullName evidence="2">Uncharacterized protein</fullName>
    </submittedName>
</protein>
<feature type="compositionally biased region" description="Polar residues" evidence="1">
    <location>
        <begin position="12"/>
        <end position="26"/>
    </location>
</feature>
<accession>A0A2T7PCV7</accession>
<feature type="region of interest" description="Disordered" evidence="1">
    <location>
        <begin position="233"/>
        <end position="318"/>
    </location>
</feature>
<reference evidence="2 3" key="1">
    <citation type="submission" date="2018-04" db="EMBL/GenBank/DDBJ databases">
        <title>The genome of golden apple snail Pomacea canaliculata provides insight into stress tolerance and invasive adaptation.</title>
        <authorList>
            <person name="Liu C."/>
            <person name="Liu B."/>
            <person name="Ren Y."/>
            <person name="Zhang Y."/>
            <person name="Wang H."/>
            <person name="Li S."/>
            <person name="Jiang F."/>
            <person name="Yin L."/>
            <person name="Zhang G."/>
            <person name="Qian W."/>
            <person name="Fan W."/>
        </authorList>
    </citation>
    <scope>NUCLEOTIDE SEQUENCE [LARGE SCALE GENOMIC DNA]</scope>
    <source>
        <strain evidence="2">SZHN2017</strain>
        <tissue evidence="2">Muscle</tissue>
    </source>
</reference>
<name>A0A2T7PCV7_POMCA</name>
<feature type="compositionally biased region" description="Polar residues" evidence="1">
    <location>
        <begin position="296"/>
        <end position="307"/>
    </location>
</feature>
<organism evidence="2 3">
    <name type="scientific">Pomacea canaliculata</name>
    <name type="common">Golden apple snail</name>
    <dbReference type="NCBI Taxonomy" id="400727"/>
    <lineage>
        <taxon>Eukaryota</taxon>
        <taxon>Metazoa</taxon>
        <taxon>Spiralia</taxon>
        <taxon>Lophotrochozoa</taxon>
        <taxon>Mollusca</taxon>
        <taxon>Gastropoda</taxon>
        <taxon>Caenogastropoda</taxon>
        <taxon>Architaenioglossa</taxon>
        <taxon>Ampullarioidea</taxon>
        <taxon>Ampullariidae</taxon>
        <taxon>Pomacea</taxon>
    </lineage>
</organism>